<dbReference type="InterPro" id="IPR020846">
    <property type="entry name" value="MFS_dom"/>
</dbReference>
<feature type="transmembrane region" description="Helical" evidence="7">
    <location>
        <begin position="309"/>
        <end position="331"/>
    </location>
</feature>
<organism evidence="9 10">
    <name type="scientific">Orbilia ellipsospora</name>
    <dbReference type="NCBI Taxonomy" id="2528407"/>
    <lineage>
        <taxon>Eukaryota</taxon>
        <taxon>Fungi</taxon>
        <taxon>Dikarya</taxon>
        <taxon>Ascomycota</taxon>
        <taxon>Pezizomycotina</taxon>
        <taxon>Orbiliomycetes</taxon>
        <taxon>Orbiliales</taxon>
        <taxon>Orbiliaceae</taxon>
        <taxon>Orbilia</taxon>
    </lineage>
</organism>
<feature type="transmembrane region" description="Helical" evidence="7">
    <location>
        <begin position="469"/>
        <end position="492"/>
    </location>
</feature>
<evidence type="ECO:0000256" key="3">
    <source>
        <dbReference type="ARBA" id="ARBA00022692"/>
    </source>
</evidence>
<dbReference type="Pfam" id="PF00083">
    <property type="entry name" value="Sugar_tr"/>
    <property type="match status" value="2"/>
</dbReference>
<evidence type="ECO:0000256" key="1">
    <source>
        <dbReference type="ARBA" id="ARBA00004141"/>
    </source>
</evidence>
<dbReference type="AlphaFoldDB" id="A0AAV9WS25"/>
<dbReference type="PANTHER" id="PTHR23511">
    <property type="entry name" value="SYNAPTIC VESICLE GLYCOPROTEIN 2"/>
    <property type="match status" value="1"/>
</dbReference>
<proteinExistence type="predicted"/>
<feature type="transmembrane region" description="Helical" evidence="7">
    <location>
        <begin position="123"/>
        <end position="151"/>
    </location>
</feature>
<feature type="transmembrane region" description="Helical" evidence="7">
    <location>
        <begin position="408"/>
        <end position="431"/>
    </location>
</feature>
<feature type="transmembrane region" description="Helical" evidence="7">
    <location>
        <begin position="504"/>
        <end position="522"/>
    </location>
</feature>
<evidence type="ECO:0000256" key="4">
    <source>
        <dbReference type="ARBA" id="ARBA00022989"/>
    </source>
</evidence>
<evidence type="ECO:0000259" key="8">
    <source>
        <dbReference type="PROSITE" id="PS50850"/>
    </source>
</evidence>
<keyword evidence="5 7" id="KW-0472">Membrane</keyword>
<protein>
    <recommendedName>
        <fullName evidence="8">Major facilitator superfamily (MFS) profile domain-containing protein</fullName>
    </recommendedName>
</protein>
<feature type="domain" description="Major facilitator superfamily (MFS) profile" evidence="8">
    <location>
        <begin position="124"/>
        <end position="566"/>
    </location>
</feature>
<dbReference type="PROSITE" id="PS50850">
    <property type="entry name" value="MFS"/>
    <property type="match status" value="1"/>
</dbReference>
<dbReference type="Proteomes" id="UP001365542">
    <property type="component" value="Unassembled WGS sequence"/>
</dbReference>
<reference evidence="9 10" key="1">
    <citation type="submission" date="2019-10" db="EMBL/GenBank/DDBJ databases">
        <authorList>
            <person name="Palmer J.M."/>
        </authorList>
    </citation>
    <scope>NUCLEOTIDE SEQUENCE [LARGE SCALE GENOMIC DNA]</scope>
    <source>
        <strain evidence="9 10">TWF694</strain>
    </source>
</reference>
<feature type="transmembrane region" description="Helical" evidence="7">
    <location>
        <begin position="230"/>
        <end position="252"/>
    </location>
</feature>
<dbReference type="InterPro" id="IPR005828">
    <property type="entry name" value="MFS_sugar_transport-like"/>
</dbReference>
<dbReference type="PANTHER" id="PTHR23511:SF34">
    <property type="entry name" value="SYNAPTIC VESICLE GLYCOPROTEIN 2"/>
    <property type="match status" value="1"/>
</dbReference>
<dbReference type="InterPro" id="IPR005829">
    <property type="entry name" value="Sugar_transporter_CS"/>
</dbReference>
<keyword evidence="10" id="KW-1185">Reference proteome</keyword>
<evidence type="ECO:0000256" key="6">
    <source>
        <dbReference type="SAM" id="MobiDB-lite"/>
    </source>
</evidence>
<dbReference type="GO" id="GO:0016020">
    <property type="term" value="C:membrane"/>
    <property type="evidence" value="ECO:0007669"/>
    <property type="project" value="UniProtKB-SubCell"/>
</dbReference>
<feature type="compositionally biased region" description="Low complexity" evidence="6">
    <location>
        <begin position="69"/>
        <end position="89"/>
    </location>
</feature>
<keyword evidence="2" id="KW-0813">Transport</keyword>
<feature type="transmembrane region" description="Helical" evidence="7">
    <location>
        <begin position="272"/>
        <end position="289"/>
    </location>
</feature>
<feature type="compositionally biased region" description="Basic and acidic residues" evidence="6">
    <location>
        <begin position="33"/>
        <end position="46"/>
    </location>
</feature>
<evidence type="ECO:0000313" key="10">
    <source>
        <dbReference type="Proteomes" id="UP001365542"/>
    </source>
</evidence>
<dbReference type="GO" id="GO:0022857">
    <property type="term" value="F:transmembrane transporter activity"/>
    <property type="evidence" value="ECO:0007669"/>
    <property type="project" value="InterPro"/>
</dbReference>
<gene>
    <name evidence="9" type="ORF">TWF694_005800</name>
</gene>
<feature type="transmembrane region" description="Helical" evidence="7">
    <location>
        <begin position="199"/>
        <end position="218"/>
    </location>
</feature>
<evidence type="ECO:0000256" key="2">
    <source>
        <dbReference type="ARBA" id="ARBA00022448"/>
    </source>
</evidence>
<dbReference type="InterPro" id="IPR036259">
    <property type="entry name" value="MFS_trans_sf"/>
</dbReference>
<dbReference type="Gene3D" id="1.20.1250.20">
    <property type="entry name" value="MFS general substrate transporter like domains"/>
    <property type="match status" value="1"/>
</dbReference>
<dbReference type="PROSITE" id="PS00216">
    <property type="entry name" value="SUGAR_TRANSPORT_1"/>
    <property type="match status" value="1"/>
</dbReference>
<evidence type="ECO:0000313" key="9">
    <source>
        <dbReference type="EMBL" id="KAK6524138.1"/>
    </source>
</evidence>
<sequence length="602" mass="67128">MWQQRRPTLYPHPLTPVREESISSKHKSGATTPRRDNSNPVERADSAAESGVSSDTYRVPHVHPRIPKSADASSTSADESTSQSATTEQVVGDTSNLSTIMAEPVLGDEKKLNLETRRSLSDWGVISSSVGCSVEAYTIFLPVFLIILFSFVQNRYDEDNMMQMPLSVPMLLKLSIFIGMPFGSIFATILSRRFHENNVLCGFLCLVFIAQLGMTLTGNGPSIEFFSLIIFWRSLVGVGVGGLRGITALTTVRTANPQWRGLRMMRNGFNNAMGYITVCIAALSSLWLWERDLKQNHCGGSCRLTLDKMWRFISGVIIANVACGIITRIIANRNVAKPIKLTPKRPASFSTFRRSYRHPRYLWPLCFLSLIAFFSSMIFYPMLLNLPTIFERAEYTVRFLDSDSVRQYLLSITSGLAIMAGAGIVLGYITLACLVDAWGRKRMLLLSYTLLAPTLTVLAGIWPRMSMEVRMLLICLTFMLLITGPIGVGYVYASEMFPRAYRTWCFTIVDVVGVLGAIAGIVATEYMLQLEAKQPSIAGVRILFAFYAGCLMPGFLGTFGLVETTRKEVGVVEGEIYGDWGKWEDRRKMRPNQREKDADIVG</sequence>
<evidence type="ECO:0000256" key="7">
    <source>
        <dbReference type="SAM" id="Phobius"/>
    </source>
</evidence>
<dbReference type="EMBL" id="JAVHJO010000018">
    <property type="protein sequence ID" value="KAK6524138.1"/>
    <property type="molecule type" value="Genomic_DNA"/>
</dbReference>
<dbReference type="SUPFAM" id="SSF103473">
    <property type="entry name" value="MFS general substrate transporter"/>
    <property type="match status" value="1"/>
</dbReference>
<keyword evidence="3 7" id="KW-0812">Transmembrane</keyword>
<feature type="transmembrane region" description="Helical" evidence="7">
    <location>
        <begin position="361"/>
        <end position="383"/>
    </location>
</feature>
<feature type="transmembrane region" description="Helical" evidence="7">
    <location>
        <begin position="542"/>
        <end position="562"/>
    </location>
</feature>
<name>A0AAV9WS25_9PEZI</name>
<feature type="transmembrane region" description="Helical" evidence="7">
    <location>
        <begin position="443"/>
        <end position="463"/>
    </location>
</feature>
<feature type="region of interest" description="Disordered" evidence="6">
    <location>
        <begin position="1"/>
        <end position="94"/>
    </location>
</feature>
<keyword evidence="4 7" id="KW-1133">Transmembrane helix</keyword>
<feature type="transmembrane region" description="Helical" evidence="7">
    <location>
        <begin position="171"/>
        <end position="190"/>
    </location>
</feature>
<comment type="subcellular location">
    <subcellularLocation>
        <location evidence="1">Membrane</location>
        <topology evidence="1">Multi-pass membrane protein</topology>
    </subcellularLocation>
</comment>
<accession>A0AAV9WS25</accession>
<comment type="caution">
    <text evidence="9">The sequence shown here is derived from an EMBL/GenBank/DDBJ whole genome shotgun (WGS) entry which is preliminary data.</text>
</comment>
<evidence type="ECO:0000256" key="5">
    <source>
        <dbReference type="ARBA" id="ARBA00023136"/>
    </source>
</evidence>